<dbReference type="Proteomes" id="UP000584642">
    <property type="component" value="Unassembled WGS sequence"/>
</dbReference>
<dbReference type="EMBL" id="JABFDB010000005">
    <property type="protein sequence ID" value="NYZ19969.1"/>
    <property type="molecule type" value="Genomic_DNA"/>
</dbReference>
<reference evidence="1 2" key="1">
    <citation type="submission" date="2020-05" db="EMBL/GenBank/DDBJ databases">
        <title>Azospirillum oleiclasticum sp. nov, a nitrogen-fixing and heavy crude oil-emulsifying bacterium isolated from the crude oil of Yumen Oilfield.</title>
        <authorList>
            <person name="Wu D."/>
            <person name="Cai M."/>
            <person name="Zhang X."/>
        </authorList>
    </citation>
    <scope>NUCLEOTIDE SEQUENCE [LARGE SCALE GENOMIC DNA]</scope>
    <source>
        <strain evidence="1 2">ROY-1-1-2</strain>
    </source>
</reference>
<gene>
    <name evidence="1" type="ORF">HND93_09610</name>
</gene>
<protein>
    <submittedName>
        <fullName evidence="1">Uncharacterized protein</fullName>
    </submittedName>
</protein>
<sequence>MAYMVVDGQNQWNYQPDSQQITNTNVTVTMSTNDGLNAVASGPTRAGNVVANTQQYGVTLPGSFSGMVVTFRRT</sequence>
<keyword evidence="2" id="KW-1185">Reference proteome</keyword>
<evidence type="ECO:0000313" key="2">
    <source>
        <dbReference type="Proteomes" id="UP000584642"/>
    </source>
</evidence>
<name>A0ABX2TAD5_9PROT</name>
<accession>A0ABX2TAD5</accession>
<proteinExistence type="predicted"/>
<dbReference type="RefSeq" id="WP_180281747.1">
    <property type="nucleotide sequence ID" value="NZ_JABFDB010000005.1"/>
</dbReference>
<comment type="caution">
    <text evidence="1">The sequence shown here is derived from an EMBL/GenBank/DDBJ whole genome shotgun (WGS) entry which is preliminary data.</text>
</comment>
<evidence type="ECO:0000313" key="1">
    <source>
        <dbReference type="EMBL" id="NYZ19969.1"/>
    </source>
</evidence>
<organism evidence="1 2">
    <name type="scientific">Azospirillum oleiclasticum</name>
    <dbReference type="NCBI Taxonomy" id="2735135"/>
    <lineage>
        <taxon>Bacteria</taxon>
        <taxon>Pseudomonadati</taxon>
        <taxon>Pseudomonadota</taxon>
        <taxon>Alphaproteobacteria</taxon>
        <taxon>Rhodospirillales</taxon>
        <taxon>Azospirillaceae</taxon>
        <taxon>Azospirillum</taxon>
    </lineage>
</organism>